<evidence type="ECO:0000256" key="1">
    <source>
        <dbReference type="SAM" id="MobiDB-lite"/>
    </source>
</evidence>
<gene>
    <name evidence="4" type="ORF">AVDCRST_MAG77-3488</name>
</gene>
<accession>A0A6J4JCE6</accession>
<name>A0A6J4JCE6_9CHLR</name>
<dbReference type="EMBL" id="CADCTC010000189">
    <property type="protein sequence ID" value="CAA9275330.1"/>
    <property type="molecule type" value="Genomic_DNA"/>
</dbReference>
<evidence type="ECO:0000313" key="4">
    <source>
        <dbReference type="EMBL" id="CAA9275330.1"/>
    </source>
</evidence>
<feature type="domain" description="DUF4178" evidence="3">
    <location>
        <begin position="257"/>
        <end position="380"/>
    </location>
</feature>
<keyword evidence="2" id="KW-0812">Transmembrane</keyword>
<evidence type="ECO:0000259" key="3">
    <source>
        <dbReference type="Pfam" id="PF13785"/>
    </source>
</evidence>
<proteinExistence type="predicted"/>
<feature type="region of interest" description="Disordered" evidence="1">
    <location>
        <begin position="367"/>
        <end position="399"/>
    </location>
</feature>
<dbReference type="InterPro" id="IPR025235">
    <property type="entry name" value="DUF4178"/>
</dbReference>
<feature type="transmembrane region" description="Helical" evidence="2">
    <location>
        <begin position="57"/>
        <end position="78"/>
    </location>
</feature>
<dbReference type="Pfam" id="PF13785">
    <property type="entry name" value="DUF4178"/>
    <property type="match status" value="1"/>
</dbReference>
<keyword evidence="2" id="KW-0472">Membrane</keyword>
<protein>
    <recommendedName>
        <fullName evidence="3">DUF4178 domain-containing protein</fullName>
    </recommendedName>
</protein>
<feature type="transmembrane region" description="Helical" evidence="2">
    <location>
        <begin position="21"/>
        <end position="45"/>
    </location>
</feature>
<organism evidence="4">
    <name type="scientific">uncultured Chloroflexota bacterium</name>
    <dbReference type="NCBI Taxonomy" id="166587"/>
    <lineage>
        <taxon>Bacteria</taxon>
        <taxon>Bacillati</taxon>
        <taxon>Chloroflexota</taxon>
        <taxon>environmental samples</taxon>
    </lineage>
</organism>
<reference evidence="4" key="1">
    <citation type="submission" date="2020-02" db="EMBL/GenBank/DDBJ databases">
        <authorList>
            <person name="Meier V. D."/>
        </authorList>
    </citation>
    <scope>NUCLEOTIDE SEQUENCE</scope>
    <source>
        <strain evidence="4">AVDCRST_MAG77</strain>
    </source>
</reference>
<evidence type="ECO:0000256" key="2">
    <source>
        <dbReference type="SAM" id="Phobius"/>
    </source>
</evidence>
<keyword evidence="2" id="KW-1133">Transmembrane helix</keyword>
<sequence length="399" mass="42813">MNRPSRSGGARTADVAATSTGGALGTGLLILGIVLAALIGLWLVVNAVGGDLRAGGFMLGLIFLAVFSLPLIGAGWFLRQRGRVEVAETETFSERRAVLDADAAMRRALVRDTERLLADLGSSLPALPPAAADDARRAVRVLRDVREDLSRPGYNATTWLDSAAGLGPEQLANVRRYDDLVSAQVRQLRESAEHLKRDPQAATALAEGADQLAERVREREALMGRGREAAALRPQELLAAGASPRQRIADPIDLNLEDAVSYLGNDYLVRAIVEYFGGGRRWRAYQLHDGKRERWLEVGPGGDLLMLDPAEAPAGAGDTVTYEGQTLPLVDRGTATVGIRSAAGSQDSVLVEYRRYRAGITTLVSERWPDGPRASAGSPLAREDLDLWTKPPAAEQPGT</sequence>
<dbReference type="AlphaFoldDB" id="A0A6J4JCE6"/>